<dbReference type="SUPFAM" id="SSF56801">
    <property type="entry name" value="Acetyl-CoA synthetase-like"/>
    <property type="match status" value="1"/>
</dbReference>
<protein>
    <submittedName>
        <fullName evidence="1">Capsular polysaccharide biosynthesis protein</fullName>
    </submittedName>
</protein>
<dbReference type="PANTHER" id="PTHR36932">
    <property type="entry name" value="CAPSULAR POLYSACCHARIDE BIOSYNTHESIS PROTEIN"/>
    <property type="match status" value="1"/>
</dbReference>
<dbReference type="PATRIC" id="fig|1719120.3.peg.2099"/>
<evidence type="ECO:0000313" key="2">
    <source>
        <dbReference type="Proteomes" id="UP000050360"/>
    </source>
</evidence>
<proteinExistence type="predicted"/>
<comment type="caution">
    <text evidence="1">The sequence shown here is derived from an EMBL/GenBank/DDBJ whole genome shotgun (WGS) entry which is preliminary data.</text>
</comment>
<sequence>MFNRELFILAHQAADRNFYSIYKKLIQNQWKSYDELKEEQEKQLRHMVNFAYENVPYYHKLFNDLRLVPGDIKKIEDLQKLPVLTKENIKSNWEDFQPVNLNKLHYYEGVTGGSTGNPLKYRLSKFDRFLSGALLYRGWGYGGYGLGDKMVFLAGSSLDIGTKSYLAKRVHEIARNIMKLSSFDMGEKEMRKYVNIINSFKPKFLRGYASSIYFFANWIEKNNLKIDYPLLIFTTSEKLYPHMKEQIGKIFHCEVLDTYGLNDGGISAYECQEHAGLHIDTERGIMEIADPEGNQLETGSGKILATSLYNYSMPFIRYDTNDLGNLTDDICSCGRGYKLLKEVIGRSVDFLLTPEGKNVNGWFFIYIFWKFCQGIKEYQIIQEKLDKIIIKIVTDEYFDEKQLNKILQEVRLKSEGWNVEFKFVDKIDKTKAGKYKYVINEIQE</sequence>
<dbReference type="PANTHER" id="PTHR36932:SF1">
    <property type="entry name" value="CAPSULAR POLYSACCHARIDE BIOSYNTHESIS PROTEIN"/>
    <property type="match status" value="1"/>
</dbReference>
<dbReference type="AlphaFoldDB" id="A0A0P8AA83"/>
<accession>A0A0P8AA83</accession>
<dbReference type="Gene3D" id="3.40.50.12780">
    <property type="entry name" value="N-terminal domain of ligase-like"/>
    <property type="match status" value="1"/>
</dbReference>
<gene>
    <name evidence="1" type="primary">capK</name>
    <name evidence="1" type="ORF">MPEBLZ_01923</name>
</gene>
<evidence type="ECO:0000313" key="1">
    <source>
        <dbReference type="EMBL" id="KPQ43540.1"/>
    </source>
</evidence>
<organism evidence="1 2">
    <name type="scientific">Candidatus Methanoperedens nitratireducens</name>
    <dbReference type="NCBI Taxonomy" id="1392998"/>
    <lineage>
        <taxon>Archaea</taxon>
        <taxon>Methanobacteriati</taxon>
        <taxon>Methanobacteriota</taxon>
        <taxon>Stenosarchaea group</taxon>
        <taxon>Methanomicrobia</taxon>
        <taxon>Methanosarcinales</taxon>
        <taxon>ANME-2 cluster</taxon>
        <taxon>Candidatus Methanoperedentaceae</taxon>
        <taxon>Candidatus Methanoperedens</taxon>
    </lineage>
</organism>
<dbReference type="InterPro" id="IPR042099">
    <property type="entry name" value="ANL_N_sf"/>
</dbReference>
<dbReference type="EMBL" id="LKCM01000139">
    <property type="protein sequence ID" value="KPQ43540.1"/>
    <property type="molecule type" value="Genomic_DNA"/>
</dbReference>
<name>A0A0P8AA83_9EURY</name>
<dbReference type="Proteomes" id="UP000050360">
    <property type="component" value="Unassembled WGS sequence"/>
</dbReference>
<dbReference type="InterPro" id="IPR053158">
    <property type="entry name" value="CapK_Type1_Caps_Biosynth"/>
</dbReference>
<reference evidence="1 2" key="1">
    <citation type="submission" date="2015-09" db="EMBL/GenBank/DDBJ databases">
        <title>A metagenomics-based metabolic model of nitrate-dependent anaerobic oxidation of methane by Methanoperedens-like archaea.</title>
        <authorList>
            <person name="Arshad A."/>
            <person name="Speth D.R."/>
            <person name="De Graaf R.M."/>
            <person name="Op Den Camp H.J."/>
            <person name="Jetten M.S."/>
            <person name="Welte C.U."/>
        </authorList>
    </citation>
    <scope>NUCLEOTIDE SEQUENCE [LARGE SCALE GENOMIC DNA]</scope>
</reference>